<accession>A0A1N6D820</accession>
<dbReference type="Proteomes" id="UP000185221">
    <property type="component" value="Unassembled WGS sequence"/>
</dbReference>
<dbReference type="InterPro" id="IPR027843">
    <property type="entry name" value="DUF4440"/>
</dbReference>
<evidence type="ECO:0000259" key="2">
    <source>
        <dbReference type="Pfam" id="PF14534"/>
    </source>
</evidence>
<evidence type="ECO:0000313" key="4">
    <source>
        <dbReference type="Proteomes" id="UP000185221"/>
    </source>
</evidence>
<feature type="signal peptide" evidence="1">
    <location>
        <begin position="1"/>
        <end position="19"/>
    </location>
</feature>
<dbReference type="SUPFAM" id="SSF54427">
    <property type="entry name" value="NTF2-like"/>
    <property type="match status" value="1"/>
</dbReference>
<organism evidence="3 4">
    <name type="scientific">Algoriphagus halophilus</name>
    <dbReference type="NCBI Taxonomy" id="226505"/>
    <lineage>
        <taxon>Bacteria</taxon>
        <taxon>Pseudomonadati</taxon>
        <taxon>Bacteroidota</taxon>
        <taxon>Cytophagia</taxon>
        <taxon>Cytophagales</taxon>
        <taxon>Cyclobacteriaceae</taxon>
        <taxon>Algoriphagus</taxon>
    </lineage>
</organism>
<dbReference type="STRING" id="226505.SAMN05444394_0454"/>
<protein>
    <recommendedName>
        <fullName evidence="2">DUF4440 domain-containing protein</fullName>
    </recommendedName>
</protein>
<reference evidence="4" key="1">
    <citation type="submission" date="2016-11" db="EMBL/GenBank/DDBJ databases">
        <authorList>
            <person name="Varghese N."/>
            <person name="Submissions S."/>
        </authorList>
    </citation>
    <scope>NUCLEOTIDE SEQUENCE [LARGE SCALE GENOMIC DNA]</scope>
    <source>
        <strain evidence="4">DSM 15292</strain>
    </source>
</reference>
<dbReference type="EMBL" id="FSRC01000001">
    <property type="protein sequence ID" value="SIN66971.1"/>
    <property type="molecule type" value="Genomic_DNA"/>
</dbReference>
<dbReference type="AlphaFoldDB" id="A0A1N6D820"/>
<sequence>MKKLGLVLLLFGIGYSVMAQEKGPTDEVQIQNLVQESFDVLFSAYDLDQIDQFYTPDIKILENGEIWDMDIIKGILTNAKSRNSGIRTNKFEFIETHVDQDMGYTVYHNYATFLKDGEVIREIHWIESVVALKTEYGWRIKNLHSFPAAEKK</sequence>
<name>A0A1N6D820_9BACT</name>
<dbReference type="InterPro" id="IPR032710">
    <property type="entry name" value="NTF2-like_dom_sf"/>
</dbReference>
<proteinExistence type="predicted"/>
<dbReference type="Gene3D" id="3.10.450.50">
    <property type="match status" value="1"/>
</dbReference>
<feature type="domain" description="DUF4440" evidence="2">
    <location>
        <begin position="42"/>
        <end position="140"/>
    </location>
</feature>
<keyword evidence="4" id="KW-1185">Reference proteome</keyword>
<gene>
    <name evidence="3" type="ORF">SAMN05444394_0454</name>
</gene>
<evidence type="ECO:0000256" key="1">
    <source>
        <dbReference type="SAM" id="SignalP"/>
    </source>
</evidence>
<keyword evidence="1" id="KW-0732">Signal</keyword>
<evidence type="ECO:0000313" key="3">
    <source>
        <dbReference type="EMBL" id="SIN66971.1"/>
    </source>
</evidence>
<dbReference type="OrthoDB" id="1119147at2"/>
<feature type="chain" id="PRO_5013042913" description="DUF4440 domain-containing protein" evidence="1">
    <location>
        <begin position="20"/>
        <end position="152"/>
    </location>
</feature>
<dbReference type="Pfam" id="PF14534">
    <property type="entry name" value="DUF4440"/>
    <property type="match status" value="1"/>
</dbReference>
<dbReference type="RefSeq" id="WP_074223203.1">
    <property type="nucleotide sequence ID" value="NZ_FSRC01000001.1"/>
</dbReference>